<evidence type="ECO:0000256" key="3">
    <source>
        <dbReference type="ARBA" id="ARBA00022573"/>
    </source>
</evidence>
<dbReference type="RefSeq" id="WP_122627783.1">
    <property type="nucleotide sequence ID" value="NZ_UPPP01000068.1"/>
</dbReference>
<dbReference type="UniPathway" id="UPA00148"/>
<organism evidence="8 9">
    <name type="scientific">Lucifera butyrica</name>
    <dbReference type="NCBI Taxonomy" id="1351585"/>
    <lineage>
        <taxon>Bacteria</taxon>
        <taxon>Bacillati</taxon>
        <taxon>Bacillota</taxon>
        <taxon>Negativicutes</taxon>
        <taxon>Veillonellales</taxon>
        <taxon>Veillonellaceae</taxon>
        <taxon>Lucifera</taxon>
    </lineage>
</organism>
<dbReference type="CDD" id="cd03416">
    <property type="entry name" value="CbiX_SirB_N"/>
    <property type="match status" value="1"/>
</dbReference>
<protein>
    <submittedName>
        <fullName evidence="8">Cobalamin (Vitamin b12) biosynthesis cbix</fullName>
    </submittedName>
</protein>
<dbReference type="EMBL" id="UPPP01000068">
    <property type="protein sequence ID" value="VBB06835.1"/>
    <property type="molecule type" value="Genomic_DNA"/>
</dbReference>
<dbReference type="AlphaFoldDB" id="A0A498R6Z4"/>
<dbReference type="GO" id="GO:0016993">
    <property type="term" value="F:precorrin-8X methylmutase activity"/>
    <property type="evidence" value="ECO:0007669"/>
    <property type="project" value="InterPro"/>
</dbReference>
<dbReference type="InterPro" id="IPR036588">
    <property type="entry name" value="CobH/CbiC_sf"/>
</dbReference>
<evidence type="ECO:0000259" key="7">
    <source>
        <dbReference type="Pfam" id="PF02570"/>
    </source>
</evidence>
<dbReference type="Pfam" id="PF01903">
    <property type="entry name" value="CbiX"/>
    <property type="match status" value="1"/>
</dbReference>
<evidence type="ECO:0000256" key="6">
    <source>
        <dbReference type="ARBA" id="ARBA00023239"/>
    </source>
</evidence>
<proteinExistence type="inferred from homology"/>
<evidence type="ECO:0000313" key="9">
    <source>
        <dbReference type="Proteomes" id="UP000277811"/>
    </source>
</evidence>
<dbReference type="Gene3D" id="3.40.50.10230">
    <property type="entry name" value="Cobalamin biosynthesis CobH/CbiC, precorrin-8X methylmutase"/>
    <property type="match status" value="1"/>
</dbReference>
<keyword evidence="6" id="KW-0456">Lyase</keyword>
<dbReference type="PANTHER" id="PTHR43588:SF1">
    <property type="entry name" value="COBALT-PRECORRIN-8 METHYLMUTASE"/>
    <property type="match status" value="1"/>
</dbReference>
<sequence>MKAGIVVLGHGSRASVGEANKVTFQITDLVKEKAGSDLVETAIMNRQSGLQSLGEATKRLLGRGATQIIVVPMFLANGMHIQADIPEEIEGLRQMYPQVPITMAAHIGPDPRIADILLERVREVQFITDPETIEHRSMELIAPYLAGLNLDEAATKVYSRIIHAAGDPDYANHIKIHPQAIAVGCKALRQGRPVFCDVEMVRTGINKRRLAEYGGQVHCLIGDEEVARQAKSSGITRAMAAMRTFGQDLDGAVVAIGNAPTALFEILRLMAETPVRPALIVGVPVGFVGASESKELLASSSPVPYITIQGNKGGSPIAAATLNALLYMPEPI</sequence>
<feature type="domain" description="Cobalamin biosynthesis precorrin-8X methylmutase CobH/CbiC" evidence="7">
    <location>
        <begin position="133"/>
        <end position="328"/>
    </location>
</feature>
<dbReference type="SUPFAM" id="SSF63965">
    <property type="entry name" value="Precorrin-8X methylmutase CbiC/CobH"/>
    <property type="match status" value="1"/>
</dbReference>
<evidence type="ECO:0000256" key="4">
    <source>
        <dbReference type="ARBA" id="ARBA00022723"/>
    </source>
</evidence>
<gene>
    <name evidence="8" type="ORF">LUCI_2072</name>
</gene>
<evidence type="ECO:0000256" key="5">
    <source>
        <dbReference type="ARBA" id="ARBA00023235"/>
    </source>
</evidence>
<dbReference type="Gene3D" id="3.40.50.1400">
    <property type="match status" value="1"/>
</dbReference>
<dbReference type="SUPFAM" id="SSF53800">
    <property type="entry name" value="Chelatase"/>
    <property type="match status" value="1"/>
</dbReference>
<evidence type="ECO:0000313" key="8">
    <source>
        <dbReference type="EMBL" id="VBB06835.1"/>
    </source>
</evidence>
<comment type="pathway">
    <text evidence="1">Cofactor biosynthesis; adenosylcobalamin biosynthesis.</text>
</comment>
<keyword evidence="9" id="KW-1185">Reference proteome</keyword>
<dbReference type="Proteomes" id="UP000277811">
    <property type="component" value="Unassembled WGS sequence"/>
</dbReference>
<evidence type="ECO:0000256" key="1">
    <source>
        <dbReference type="ARBA" id="ARBA00004953"/>
    </source>
</evidence>
<comment type="similarity">
    <text evidence="2">Belongs to the CobH/CbiC family.</text>
</comment>
<dbReference type="Pfam" id="PF02570">
    <property type="entry name" value="CbiC"/>
    <property type="match status" value="1"/>
</dbReference>
<dbReference type="InterPro" id="IPR003722">
    <property type="entry name" value="Cbl_synth_CobH/CbiC"/>
</dbReference>
<dbReference type="PANTHER" id="PTHR43588">
    <property type="entry name" value="COBALT-PRECORRIN-8 METHYLMUTASE"/>
    <property type="match status" value="1"/>
</dbReference>
<evidence type="ECO:0000256" key="2">
    <source>
        <dbReference type="ARBA" id="ARBA00009774"/>
    </source>
</evidence>
<dbReference type="GO" id="GO:0016829">
    <property type="term" value="F:lyase activity"/>
    <property type="evidence" value="ECO:0007669"/>
    <property type="project" value="UniProtKB-KW"/>
</dbReference>
<accession>A0A498R6Z4</accession>
<keyword evidence="5" id="KW-0413">Isomerase</keyword>
<keyword evidence="4" id="KW-0479">Metal-binding</keyword>
<reference evidence="8 9" key="1">
    <citation type="submission" date="2018-06" db="EMBL/GenBank/DDBJ databases">
        <authorList>
            <person name="Strepis N."/>
        </authorList>
    </citation>
    <scope>NUCLEOTIDE SEQUENCE [LARGE SCALE GENOMIC DNA]</scope>
    <source>
        <strain evidence="8">LUCI</strain>
    </source>
</reference>
<dbReference type="GO" id="GO:0009236">
    <property type="term" value="P:cobalamin biosynthetic process"/>
    <property type="evidence" value="ECO:0007669"/>
    <property type="project" value="UniProtKB-UniPathway"/>
</dbReference>
<keyword evidence="3" id="KW-0169">Cobalamin biosynthesis</keyword>
<dbReference type="OrthoDB" id="9780708at2"/>
<dbReference type="InterPro" id="IPR002762">
    <property type="entry name" value="CbiX-like"/>
</dbReference>
<name>A0A498R6Z4_9FIRM</name>
<dbReference type="GO" id="GO:0046872">
    <property type="term" value="F:metal ion binding"/>
    <property type="evidence" value="ECO:0007669"/>
    <property type="project" value="UniProtKB-KW"/>
</dbReference>